<proteinExistence type="predicted"/>
<dbReference type="Proteomes" id="UP000199323">
    <property type="component" value="Unassembled WGS sequence"/>
</dbReference>
<protein>
    <submittedName>
        <fullName evidence="6">Peptide/nickel transport system ATP-binding protein</fullName>
    </submittedName>
</protein>
<keyword evidence="3 6" id="KW-0067">ATP-binding</keyword>
<keyword evidence="1" id="KW-0813">Transport</keyword>
<feature type="compositionally biased region" description="Low complexity" evidence="4">
    <location>
        <begin position="289"/>
        <end position="298"/>
    </location>
</feature>
<dbReference type="Pfam" id="PF00005">
    <property type="entry name" value="ABC_tran"/>
    <property type="match status" value="1"/>
</dbReference>
<dbReference type="PROSITE" id="PS50893">
    <property type="entry name" value="ABC_TRANSPORTER_2"/>
    <property type="match status" value="1"/>
</dbReference>
<evidence type="ECO:0000259" key="5">
    <source>
        <dbReference type="PROSITE" id="PS50893"/>
    </source>
</evidence>
<dbReference type="InterPro" id="IPR003439">
    <property type="entry name" value="ABC_transporter-like_ATP-bd"/>
</dbReference>
<dbReference type="InterPro" id="IPR050319">
    <property type="entry name" value="ABC_transp_ATP-bind"/>
</dbReference>
<evidence type="ECO:0000313" key="7">
    <source>
        <dbReference type="Proteomes" id="UP000199323"/>
    </source>
</evidence>
<evidence type="ECO:0000256" key="2">
    <source>
        <dbReference type="ARBA" id="ARBA00022741"/>
    </source>
</evidence>
<dbReference type="InterPro" id="IPR003593">
    <property type="entry name" value="AAA+_ATPase"/>
</dbReference>
<dbReference type="PANTHER" id="PTHR43776:SF8">
    <property type="entry name" value="ABC TRANSPORTER, ATP-BINDING PROTEIN"/>
    <property type="match status" value="1"/>
</dbReference>
<dbReference type="InterPro" id="IPR017871">
    <property type="entry name" value="ABC_transporter-like_CS"/>
</dbReference>
<dbReference type="GO" id="GO:0016887">
    <property type="term" value="F:ATP hydrolysis activity"/>
    <property type="evidence" value="ECO:0007669"/>
    <property type="project" value="InterPro"/>
</dbReference>
<gene>
    <name evidence="6" type="ORF">SAMN05216251_11186</name>
</gene>
<feature type="region of interest" description="Disordered" evidence="4">
    <location>
        <begin position="289"/>
        <end position="322"/>
    </location>
</feature>
<feature type="domain" description="ABC transporter" evidence="5">
    <location>
        <begin position="19"/>
        <end position="268"/>
    </location>
</feature>
<dbReference type="InterPro" id="IPR013563">
    <property type="entry name" value="Oligopep_ABC_C"/>
</dbReference>
<dbReference type="STRING" id="380248.SAMN05216251_11186"/>
<dbReference type="AlphaFoldDB" id="A0A1I2HM51"/>
<reference evidence="6 7" key="1">
    <citation type="submission" date="2016-10" db="EMBL/GenBank/DDBJ databases">
        <authorList>
            <person name="de Groot N.N."/>
        </authorList>
    </citation>
    <scope>NUCLEOTIDE SEQUENCE [LARGE SCALE GENOMIC DNA]</scope>
    <source>
        <strain evidence="6 7">CGMCC 4.3510</strain>
    </source>
</reference>
<dbReference type="GO" id="GO:0055085">
    <property type="term" value="P:transmembrane transport"/>
    <property type="evidence" value="ECO:0007669"/>
    <property type="project" value="UniProtKB-ARBA"/>
</dbReference>
<accession>A0A1I2HM51</accession>
<evidence type="ECO:0000256" key="4">
    <source>
        <dbReference type="SAM" id="MobiDB-lite"/>
    </source>
</evidence>
<dbReference type="InterPro" id="IPR027417">
    <property type="entry name" value="P-loop_NTPase"/>
</dbReference>
<dbReference type="PROSITE" id="PS00211">
    <property type="entry name" value="ABC_TRANSPORTER_1"/>
    <property type="match status" value="1"/>
</dbReference>
<dbReference type="SUPFAM" id="SSF52540">
    <property type="entry name" value="P-loop containing nucleoside triphosphate hydrolases"/>
    <property type="match status" value="1"/>
</dbReference>
<evidence type="ECO:0000313" key="6">
    <source>
        <dbReference type="EMBL" id="SFF30598.1"/>
    </source>
</evidence>
<dbReference type="RefSeq" id="WP_093714918.1">
    <property type="nucleotide sequence ID" value="NZ_FONG01000011.1"/>
</dbReference>
<keyword evidence="7" id="KW-1185">Reference proteome</keyword>
<evidence type="ECO:0000256" key="3">
    <source>
        <dbReference type="ARBA" id="ARBA00022840"/>
    </source>
</evidence>
<dbReference type="SMART" id="SM00382">
    <property type="entry name" value="AAA"/>
    <property type="match status" value="1"/>
</dbReference>
<keyword evidence="2" id="KW-0547">Nucleotide-binding</keyword>
<name>A0A1I2HM51_9ACTN</name>
<dbReference type="GO" id="GO:0015833">
    <property type="term" value="P:peptide transport"/>
    <property type="evidence" value="ECO:0007669"/>
    <property type="project" value="InterPro"/>
</dbReference>
<dbReference type="Gene3D" id="3.40.50.300">
    <property type="entry name" value="P-loop containing nucleotide triphosphate hydrolases"/>
    <property type="match status" value="1"/>
</dbReference>
<dbReference type="Pfam" id="PF08352">
    <property type="entry name" value="oligo_HPY"/>
    <property type="match status" value="1"/>
</dbReference>
<sequence>MTATANDTYKAPDTAPPILEAVGLTRHIPMHGRRHGQVVRAVDGVDLALRRGQILALVGQSGSGKSTLARLLALGDRPTSGEIRFDGRPVNAERRRDRRRHYGHVQMIMQDPFASLNRLHRLRYILSRPLRNFGTPGAAELEARIIELLERVNLTPGREFIDKYPHELSGGQRQRAAVARALAADPSVLLGDEPVSMLDVSIRLDILNLLTELRDRDGLSMLYITHDIASARHVADEVVVMFSGHLVEGGPAEAVTQNAKHPYTQLLLAASPDPDRLLSGEAGTGTAAASLAAAAGGPDADDDPDSAAGSATGADGGTEAGCPFRARCPHAQAICAERMPEAADAGSGHWVRCWLHT</sequence>
<organism evidence="6 7">
    <name type="scientific">Actinacidiphila alni</name>
    <dbReference type="NCBI Taxonomy" id="380248"/>
    <lineage>
        <taxon>Bacteria</taxon>
        <taxon>Bacillati</taxon>
        <taxon>Actinomycetota</taxon>
        <taxon>Actinomycetes</taxon>
        <taxon>Kitasatosporales</taxon>
        <taxon>Streptomycetaceae</taxon>
        <taxon>Actinacidiphila</taxon>
    </lineage>
</organism>
<dbReference type="PANTHER" id="PTHR43776">
    <property type="entry name" value="TRANSPORT ATP-BINDING PROTEIN"/>
    <property type="match status" value="1"/>
</dbReference>
<dbReference type="OrthoDB" id="3326974at2"/>
<dbReference type="GO" id="GO:0005524">
    <property type="term" value="F:ATP binding"/>
    <property type="evidence" value="ECO:0007669"/>
    <property type="project" value="UniProtKB-KW"/>
</dbReference>
<dbReference type="EMBL" id="FONG01000011">
    <property type="protein sequence ID" value="SFF30598.1"/>
    <property type="molecule type" value="Genomic_DNA"/>
</dbReference>
<dbReference type="CDD" id="cd03257">
    <property type="entry name" value="ABC_NikE_OppD_transporters"/>
    <property type="match status" value="1"/>
</dbReference>
<evidence type="ECO:0000256" key="1">
    <source>
        <dbReference type="ARBA" id="ARBA00022448"/>
    </source>
</evidence>